<dbReference type="EMBL" id="CBSX010000081">
    <property type="protein sequence ID" value="CDH05130.1"/>
    <property type="molecule type" value="Genomic_DNA"/>
</dbReference>
<dbReference type="AlphaFoldDB" id="A0A077P218"/>
<evidence type="ECO:0000313" key="1">
    <source>
        <dbReference type="EMBL" id="CDH05130.1"/>
    </source>
</evidence>
<evidence type="ECO:0000313" key="2">
    <source>
        <dbReference type="Proteomes" id="UP000028483"/>
    </source>
</evidence>
<dbReference type="HOGENOM" id="CLU_1815076_0_0_6"/>
<sequence length="142" mass="16119">MMHISLRPWLQFTDNGEGLNNTHTHTVSKKIKFSLLKLLSSILIFNELLKPQIETLSDKLFFIHSKSGVKFEVDGIRRSFTLYLLDKNEKYIILAAYSESLTHISEFSLTRNILIILIHASVALVNNATSSGSQFINLAQLL</sequence>
<name>A0A077P218_XENBV</name>
<comment type="caution">
    <text evidence="1">The sequence shown here is derived from an EMBL/GenBank/DDBJ whole genome shotgun (WGS) entry which is preliminary data.</text>
</comment>
<reference evidence="1" key="1">
    <citation type="submission" date="2013-07" db="EMBL/GenBank/DDBJ databases">
        <title>Sub-species coevolution in mutualistic symbiosis.</title>
        <authorList>
            <person name="Murfin K."/>
            <person name="Klassen J."/>
            <person name="Lee M."/>
            <person name="Forst S."/>
            <person name="Stock P."/>
            <person name="Goodrich-Blair H."/>
        </authorList>
    </citation>
    <scope>NUCLEOTIDE SEQUENCE [LARGE SCALE GENOMIC DNA]</scope>
    <source>
        <strain evidence="1">Oregonense</strain>
    </source>
</reference>
<dbReference type="Proteomes" id="UP000028483">
    <property type="component" value="Unassembled WGS sequence"/>
</dbReference>
<accession>A0A077P218</accession>
<organism evidence="1 2">
    <name type="scientific">Xenorhabdus bovienii str. oregonense</name>
    <dbReference type="NCBI Taxonomy" id="1398202"/>
    <lineage>
        <taxon>Bacteria</taxon>
        <taxon>Pseudomonadati</taxon>
        <taxon>Pseudomonadota</taxon>
        <taxon>Gammaproteobacteria</taxon>
        <taxon>Enterobacterales</taxon>
        <taxon>Morganellaceae</taxon>
        <taxon>Xenorhabdus</taxon>
    </lineage>
</organism>
<gene>
    <name evidence="1" type="ORF">XBO1_1710051</name>
</gene>
<protein>
    <submittedName>
        <fullName evidence="1">Uncharacterized protein</fullName>
    </submittedName>
</protein>
<proteinExistence type="predicted"/>